<name>A0A4Y7QE02_9AGAM</name>
<keyword evidence="4" id="KW-1185">Reference proteome</keyword>
<feature type="region of interest" description="Disordered" evidence="1">
    <location>
        <begin position="580"/>
        <end position="626"/>
    </location>
</feature>
<feature type="compositionally biased region" description="Basic and acidic residues" evidence="1">
    <location>
        <begin position="615"/>
        <end position="625"/>
    </location>
</feature>
<feature type="compositionally biased region" description="Polar residues" evidence="1">
    <location>
        <begin position="694"/>
        <end position="715"/>
    </location>
</feature>
<keyword evidence="2" id="KW-0732">Signal</keyword>
<feature type="signal peptide" evidence="2">
    <location>
        <begin position="1"/>
        <end position="28"/>
    </location>
</feature>
<feature type="region of interest" description="Disordered" evidence="1">
    <location>
        <begin position="677"/>
        <end position="781"/>
    </location>
</feature>
<feature type="compositionally biased region" description="Acidic residues" evidence="1">
    <location>
        <begin position="603"/>
        <end position="614"/>
    </location>
</feature>
<dbReference type="OrthoDB" id="3268838at2759"/>
<evidence type="ECO:0000256" key="2">
    <source>
        <dbReference type="SAM" id="SignalP"/>
    </source>
</evidence>
<protein>
    <submittedName>
        <fullName evidence="3">Uncharacterized protein</fullName>
    </submittedName>
</protein>
<sequence>MPELAECWASNHLLCLFVIWLQIKDISSRRLHGIWLDGTAKEQEHAALHPSPSNARLQAGLVYRLDPNSSPPMRGQSKKQKPVLPEQYRDVDSSLVLKDVLHNARNVILDFTTWFVQIQLFTHCLPQIYSLEDWYGVICNVPKSTRGFKVGLAFELKDWVIAFTSLDLLIGIHWAQTRLKLPAQHVDIFTHPILFIKLFLHWIDKRCQKYDLRHGAVIYLLRSECHLFAGIGVYTICEIFFIAGISPFISEREMFLHPSRIARFVAAYWVWSKFVRENVPDLMRNSVYEWKVAVNKETRHRWLSHLKVFGKENVVVSQRFKTLVARHNIVATDQPQRTGIVYDAFEPTWLYKAFECFPVLGKLTFGLEMWHKLKPSNNTDQNHTDDDDIHFFWKYFTTQRFGLRPPNASLDLNFYLETGGLRLSDQEMGTHRCNIFLYTINKKNVWTVLHQLSHFGRSIVIKGKSISPPKIVEATDEVRLKRIGRYIIDCTDRHFIGPLDYAGTSFLIMRTGKRNTPEYIVLICPGDHRAGLFYQNRIIRKCRKATPQDPRIIWLAAEQLRVIMVERGINITRKTGVTDLSHDSTDSMAVASIPNPTPTVSSDDNDSDMEDDYDHENIDDSETQKENNAFYEGMGKSLEAKEIEDTFENVESTRKLFDETKLSQILERFSKRLVFRRPPVGDSSDTTAPTTPSLETYQPKTTRQSADQRLVSSGANGEGKKRNSAVLGPSPRKTRSRIKIGEGRDDQHRDNNESQGGSRSRAMGAYAPLGVPQDHLHSFKV</sequence>
<organism evidence="3 4">
    <name type="scientific">Rickenella mellea</name>
    <dbReference type="NCBI Taxonomy" id="50990"/>
    <lineage>
        <taxon>Eukaryota</taxon>
        <taxon>Fungi</taxon>
        <taxon>Dikarya</taxon>
        <taxon>Basidiomycota</taxon>
        <taxon>Agaricomycotina</taxon>
        <taxon>Agaricomycetes</taxon>
        <taxon>Hymenochaetales</taxon>
        <taxon>Rickenellaceae</taxon>
        <taxon>Rickenella</taxon>
    </lineage>
</organism>
<accession>A0A4Y7QE02</accession>
<feature type="compositionally biased region" description="Low complexity" evidence="1">
    <location>
        <begin position="682"/>
        <end position="693"/>
    </location>
</feature>
<dbReference type="VEuPathDB" id="FungiDB:BD410DRAFT_837346"/>
<feature type="chain" id="PRO_5021438807" evidence="2">
    <location>
        <begin position="29"/>
        <end position="781"/>
    </location>
</feature>
<dbReference type="Proteomes" id="UP000294933">
    <property type="component" value="Unassembled WGS sequence"/>
</dbReference>
<evidence type="ECO:0000313" key="3">
    <source>
        <dbReference type="EMBL" id="TDL25100.1"/>
    </source>
</evidence>
<evidence type="ECO:0000313" key="4">
    <source>
        <dbReference type="Proteomes" id="UP000294933"/>
    </source>
</evidence>
<dbReference type="EMBL" id="ML170164">
    <property type="protein sequence ID" value="TDL25100.1"/>
    <property type="molecule type" value="Genomic_DNA"/>
</dbReference>
<reference evidence="3 4" key="1">
    <citation type="submission" date="2018-06" db="EMBL/GenBank/DDBJ databases">
        <title>A transcriptomic atlas of mushroom development highlights an independent origin of complex multicellularity.</title>
        <authorList>
            <consortium name="DOE Joint Genome Institute"/>
            <person name="Krizsan K."/>
            <person name="Almasi E."/>
            <person name="Merenyi Z."/>
            <person name="Sahu N."/>
            <person name="Viragh M."/>
            <person name="Koszo T."/>
            <person name="Mondo S."/>
            <person name="Kiss B."/>
            <person name="Balint B."/>
            <person name="Kues U."/>
            <person name="Barry K."/>
            <person name="Hegedus J.C."/>
            <person name="Henrissat B."/>
            <person name="Johnson J."/>
            <person name="Lipzen A."/>
            <person name="Ohm R."/>
            <person name="Nagy I."/>
            <person name="Pangilinan J."/>
            <person name="Yan J."/>
            <person name="Xiong Y."/>
            <person name="Grigoriev I.V."/>
            <person name="Hibbett D.S."/>
            <person name="Nagy L.G."/>
        </authorList>
    </citation>
    <scope>NUCLEOTIDE SEQUENCE [LARGE SCALE GENOMIC DNA]</scope>
    <source>
        <strain evidence="3 4">SZMC22713</strain>
    </source>
</reference>
<dbReference type="AlphaFoldDB" id="A0A4Y7QE02"/>
<feature type="compositionally biased region" description="Basic and acidic residues" evidence="1">
    <location>
        <begin position="739"/>
        <end position="752"/>
    </location>
</feature>
<evidence type="ECO:0000256" key="1">
    <source>
        <dbReference type="SAM" id="MobiDB-lite"/>
    </source>
</evidence>
<proteinExistence type="predicted"/>
<gene>
    <name evidence="3" type="ORF">BD410DRAFT_837346</name>
</gene>